<dbReference type="InterPro" id="IPR037523">
    <property type="entry name" value="VOC_core"/>
</dbReference>
<evidence type="ECO:0000313" key="2">
    <source>
        <dbReference type="EMBL" id="TFU05853.1"/>
    </source>
</evidence>
<dbReference type="InterPro" id="IPR029068">
    <property type="entry name" value="Glyas_Bleomycin-R_OHBP_Dase"/>
</dbReference>
<dbReference type="Pfam" id="PF00903">
    <property type="entry name" value="Glyoxalase"/>
    <property type="match status" value="1"/>
</dbReference>
<feature type="domain" description="VOC" evidence="1">
    <location>
        <begin position="146"/>
        <end position="266"/>
    </location>
</feature>
<reference evidence="2 3" key="1">
    <citation type="submission" date="2019-02" db="EMBL/GenBank/DDBJ databases">
        <title>Polymorphobacter sp. isolated from the lake at the Tibet of China.</title>
        <authorList>
            <person name="Li A."/>
        </authorList>
    </citation>
    <scope>NUCLEOTIDE SEQUENCE [LARGE SCALE GENOMIC DNA]</scope>
    <source>
        <strain evidence="2 3">DJ1R-1</strain>
    </source>
</reference>
<keyword evidence="2" id="KW-0223">Dioxygenase</keyword>
<comment type="caution">
    <text evidence="2">The sequence shown here is derived from an EMBL/GenBank/DDBJ whole genome shotgun (WGS) entry which is preliminary data.</text>
</comment>
<organism evidence="2 3">
    <name type="scientific">Glacieibacterium arshaanense</name>
    <dbReference type="NCBI Taxonomy" id="2511025"/>
    <lineage>
        <taxon>Bacteria</taxon>
        <taxon>Pseudomonadati</taxon>
        <taxon>Pseudomonadota</taxon>
        <taxon>Alphaproteobacteria</taxon>
        <taxon>Sphingomonadales</taxon>
        <taxon>Sphingosinicellaceae</taxon>
        <taxon>Glacieibacterium</taxon>
    </lineage>
</organism>
<keyword evidence="2" id="KW-0560">Oxidoreductase</keyword>
<sequence length="292" mass="32210">MSGVTELGYVRLGVSDLAKWRDFAGRLVGLEVGADSTDDVVYLRADAWHHRLILERDASDDILAAGLRVAGPGEFRALQDTLRAAGVAFEVADAETAGRRCVLEMLSLSDPAGNPLEIFHGPRVDTHRPFYPGRGMFGKFVTGNGGLGHMMLRHGDLGEMHAFYTLLGMRGSIEYKVPVTPEFTVEILFMHCNQRDHSLAFGLPSQRRVNHIMFEVSELDDVFLAFALLRDAGYEIAILPGKHANDQMFSFYCISPSGFQVEIGWGGRPASHQSEYYVGDTYGHEFTAGRPA</sequence>
<dbReference type="RefSeq" id="WP_135244578.1">
    <property type="nucleotide sequence ID" value="NZ_SIHO01000001.1"/>
</dbReference>
<feature type="domain" description="VOC" evidence="1">
    <location>
        <begin position="6"/>
        <end position="121"/>
    </location>
</feature>
<dbReference type="EMBL" id="SIHO01000001">
    <property type="protein sequence ID" value="TFU05853.1"/>
    <property type="molecule type" value="Genomic_DNA"/>
</dbReference>
<protein>
    <submittedName>
        <fullName evidence="2">2,3-dihydroxybiphenyl 1,2-dioxygenase</fullName>
    </submittedName>
</protein>
<name>A0A4Y9ERM6_9SPHN</name>
<dbReference type="Pfam" id="PF22632">
    <property type="entry name" value="BphC_D1"/>
    <property type="match status" value="1"/>
</dbReference>
<keyword evidence="3" id="KW-1185">Reference proteome</keyword>
<dbReference type="SUPFAM" id="SSF54593">
    <property type="entry name" value="Glyoxalase/Bleomycin resistance protein/Dihydroxybiphenyl dioxygenase"/>
    <property type="match status" value="2"/>
</dbReference>
<gene>
    <name evidence="2" type="ORF">EUV02_02175</name>
</gene>
<dbReference type="CDD" id="cd07252">
    <property type="entry name" value="BphC1-RGP6_N_like"/>
    <property type="match status" value="1"/>
</dbReference>
<dbReference type="OrthoDB" id="9803142at2"/>
<dbReference type="GO" id="GO:0051213">
    <property type="term" value="F:dioxygenase activity"/>
    <property type="evidence" value="ECO:0007669"/>
    <property type="project" value="UniProtKB-KW"/>
</dbReference>
<dbReference type="InterPro" id="IPR004360">
    <property type="entry name" value="Glyas_Fos-R_dOase_dom"/>
</dbReference>
<evidence type="ECO:0000259" key="1">
    <source>
        <dbReference type="PROSITE" id="PS51819"/>
    </source>
</evidence>
<dbReference type="PROSITE" id="PS51819">
    <property type="entry name" value="VOC"/>
    <property type="match status" value="2"/>
</dbReference>
<dbReference type="AlphaFoldDB" id="A0A4Y9ERM6"/>
<proteinExistence type="predicted"/>
<accession>A0A4Y9ERM6</accession>
<evidence type="ECO:0000313" key="3">
    <source>
        <dbReference type="Proteomes" id="UP000297737"/>
    </source>
</evidence>
<dbReference type="Proteomes" id="UP000297737">
    <property type="component" value="Unassembled WGS sequence"/>
</dbReference>
<dbReference type="Gene3D" id="3.10.180.10">
    <property type="entry name" value="2,3-Dihydroxybiphenyl 1,2-Dioxygenase, domain 1"/>
    <property type="match status" value="2"/>
</dbReference>